<dbReference type="Proteomes" id="UP000823941">
    <property type="component" value="Chromosome 20"/>
</dbReference>
<name>A0ABQ7Q6I2_PLUXY</name>
<evidence type="ECO:0000313" key="2">
    <source>
        <dbReference type="Proteomes" id="UP000823941"/>
    </source>
</evidence>
<evidence type="ECO:0000313" key="1">
    <source>
        <dbReference type="EMBL" id="KAG7300796.1"/>
    </source>
</evidence>
<gene>
    <name evidence="1" type="ORF">JYU34_015129</name>
</gene>
<sequence length="191" mass="21025">MASLERGSGARGWPSLDSGSIALAPEEGPRFVILPLTQMSQVAPALIVGIENAMKTDTTQENTHDGIFIDSQPVSETTYESPSLHPYPTISTPNTVVELALVHRPQSPPAPTPLSAQTPLPQSFQKTKNSLLENEYKQRQRRAEKINKYELMLLEQKIREAKAKADLAELNLPTAGKAHYHNYDLDAHFAG</sequence>
<reference evidence="1 2" key="1">
    <citation type="submission" date="2021-06" db="EMBL/GenBank/DDBJ databases">
        <title>A haploid diamondback moth (Plutella xylostella L.) genome assembly resolves 31 chromosomes and identifies a diamide resistance mutation.</title>
        <authorList>
            <person name="Ward C.M."/>
            <person name="Perry K.D."/>
            <person name="Baker G."/>
            <person name="Powis K."/>
            <person name="Heckel D.G."/>
            <person name="Baxter S.W."/>
        </authorList>
    </citation>
    <scope>NUCLEOTIDE SEQUENCE [LARGE SCALE GENOMIC DNA]</scope>
    <source>
        <strain evidence="1 2">LV</strain>
        <tissue evidence="1">Single pupa</tissue>
    </source>
</reference>
<comment type="caution">
    <text evidence="1">The sequence shown here is derived from an EMBL/GenBank/DDBJ whole genome shotgun (WGS) entry which is preliminary data.</text>
</comment>
<protein>
    <submittedName>
        <fullName evidence="1">Uncharacterized protein</fullName>
    </submittedName>
</protein>
<proteinExistence type="predicted"/>
<organism evidence="1 2">
    <name type="scientific">Plutella xylostella</name>
    <name type="common">Diamondback moth</name>
    <name type="synonym">Plutella maculipennis</name>
    <dbReference type="NCBI Taxonomy" id="51655"/>
    <lineage>
        <taxon>Eukaryota</taxon>
        <taxon>Metazoa</taxon>
        <taxon>Ecdysozoa</taxon>
        <taxon>Arthropoda</taxon>
        <taxon>Hexapoda</taxon>
        <taxon>Insecta</taxon>
        <taxon>Pterygota</taxon>
        <taxon>Neoptera</taxon>
        <taxon>Endopterygota</taxon>
        <taxon>Lepidoptera</taxon>
        <taxon>Glossata</taxon>
        <taxon>Ditrysia</taxon>
        <taxon>Yponomeutoidea</taxon>
        <taxon>Plutellidae</taxon>
        <taxon>Plutella</taxon>
    </lineage>
</organism>
<dbReference type="EMBL" id="JAHIBW010000020">
    <property type="protein sequence ID" value="KAG7300796.1"/>
    <property type="molecule type" value="Genomic_DNA"/>
</dbReference>
<keyword evidence="2" id="KW-1185">Reference proteome</keyword>
<accession>A0ABQ7Q6I2</accession>